<dbReference type="GO" id="GO:0005840">
    <property type="term" value="C:ribosome"/>
    <property type="evidence" value="ECO:0007669"/>
    <property type="project" value="UniProtKB-KW"/>
</dbReference>
<proteinExistence type="predicted"/>
<accession>A0A9X3NCN1</accession>
<evidence type="ECO:0000256" key="1">
    <source>
        <dbReference type="ARBA" id="ARBA00022603"/>
    </source>
</evidence>
<evidence type="ECO:0000256" key="2">
    <source>
        <dbReference type="ARBA" id="ARBA00022679"/>
    </source>
</evidence>
<keyword evidence="4" id="KW-1185">Reference proteome</keyword>
<dbReference type="PANTHER" id="PTHR43648:SF1">
    <property type="entry name" value="ELECTRON TRANSFER FLAVOPROTEIN BETA SUBUNIT LYSINE METHYLTRANSFERASE"/>
    <property type="match status" value="1"/>
</dbReference>
<gene>
    <name evidence="3" type="ORF">OJ997_20375</name>
</gene>
<dbReference type="RefSeq" id="WP_270027055.1">
    <property type="nucleotide sequence ID" value="NZ_JAPDDP010000039.1"/>
</dbReference>
<keyword evidence="3" id="KW-0687">Ribonucleoprotein</keyword>
<keyword evidence="3" id="KW-0689">Ribosomal protein</keyword>
<protein>
    <submittedName>
        <fullName evidence="3">50S ribosomal protein L11 methyltransferase</fullName>
    </submittedName>
</protein>
<dbReference type="AlphaFoldDB" id="A0A9X3NCN1"/>
<dbReference type="GO" id="GO:0032259">
    <property type="term" value="P:methylation"/>
    <property type="evidence" value="ECO:0007669"/>
    <property type="project" value="UniProtKB-KW"/>
</dbReference>
<comment type="caution">
    <text evidence="3">The sequence shown here is derived from an EMBL/GenBank/DDBJ whole genome shotgun (WGS) entry which is preliminary data.</text>
</comment>
<reference evidence="3" key="1">
    <citation type="submission" date="2022-10" db="EMBL/GenBank/DDBJ databases">
        <title>The WGS of Solirubrobacter phytolaccae KCTC 29190.</title>
        <authorList>
            <person name="Jiang Z."/>
        </authorList>
    </citation>
    <scope>NUCLEOTIDE SEQUENCE</scope>
    <source>
        <strain evidence="3">KCTC 29190</strain>
    </source>
</reference>
<dbReference type="SUPFAM" id="SSF53335">
    <property type="entry name" value="S-adenosyl-L-methionine-dependent methyltransferases"/>
    <property type="match status" value="1"/>
</dbReference>
<dbReference type="Pfam" id="PF06325">
    <property type="entry name" value="PrmA"/>
    <property type="match status" value="1"/>
</dbReference>
<dbReference type="Gene3D" id="3.40.50.150">
    <property type="entry name" value="Vaccinia Virus protein VP39"/>
    <property type="match status" value="1"/>
</dbReference>
<sequence length="248" mass="25734">MYRLTFSGDEDLLDVVLPLLPAGVHTDGDELVAFSGAPFPPAVLEATGGAVDEVPADWRQRQVGSGVVISGVVSIRSPFEQKSSAPIEVVVERRGSAFGSGSHPTTQMCVALLLELEPSGGVADLGCGVGTLAIVAAKLGWAPVVGVDRVPVAIEVARENAARNAVNIDLAVSDLAIDDPPLAEVLLVNAPPPVHARVAAAVDERVRHVIVSGIVADEVEDVVKAYAGFKVAKALGTEDEWIALRLSC</sequence>
<name>A0A9X3NCN1_9ACTN</name>
<dbReference type="Proteomes" id="UP001147653">
    <property type="component" value="Unassembled WGS sequence"/>
</dbReference>
<keyword evidence="1 3" id="KW-0489">Methyltransferase</keyword>
<dbReference type="EMBL" id="JAPDDP010000039">
    <property type="protein sequence ID" value="MDA0182679.1"/>
    <property type="molecule type" value="Genomic_DNA"/>
</dbReference>
<dbReference type="InterPro" id="IPR050078">
    <property type="entry name" value="Ribosomal_L11_MeTrfase_PrmA"/>
</dbReference>
<organism evidence="3 4">
    <name type="scientific">Solirubrobacter phytolaccae</name>
    <dbReference type="NCBI Taxonomy" id="1404360"/>
    <lineage>
        <taxon>Bacteria</taxon>
        <taxon>Bacillati</taxon>
        <taxon>Actinomycetota</taxon>
        <taxon>Thermoleophilia</taxon>
        <taxon>Solirubrobacterales</taxon>
        <taxon>Solirubrobacteraceae</taxon>
        <taxon>Solirubrobacter</taxon>
    </lineage>
</organism>
<dbReference type="GO" id="GO:0008276">
    <property type="term" value="F:protein methyltransferase activity"/>
    <property type="evidence" value="ECO:0007669"/>
    <property type="project" value="TreeGrafter"/>
</dbReference>
<evidence type="ECO:0000313" key="4">
    <source>
        <dbReference type="Proteomes" id="UP001147653"/>
    </source>
</evidence>
<keyword evidence="2" id="KW-0808">Transferase</keyword>
<dbReference type="PANTHER" id="PTHR43648">
    <property type="entry name" value="ELECTRON TRANSFER FLAVOPROTEIN BETA SUBUNIT LYSINE METHYLTRANSFERASE"/>
    <property type="match status" value="1"/>
</dbReference>
<evidence type="ECO:0000313" key="3">
    <source>
        <dbReference type="EMBL" id="MDA0182679.1"/>
    </source>
</evidence>
<dbReference type="InterPro" id="IPR029063">
    <property type="entry name" value="SAM-dependent_MTases_sf"/>
</dbReference>
<dbReference type="CDD" id="cd02440">
    <property type="entry name" value="AdoMet_MTases"/>
    <property type="match status" value="1"/>
</dbReference>